<evidence type="ECO:0008006" key="3">
    <source>
        <dbReference type="Google" id="ProtNLM"/>
    </source>
</evidence>
<evidence type="ECO:0000313" key="2">
    <source>
        <dbReference type="Proteomes" id="UP000018550"/>
    </source>
</evidence>
<dbReference type="InterPro" id="IPR054816">
    <property type="entry name" value="Lipoprotein_mollicutes-type_CS"/>
</dbReference>
<dbReference type="PROSITE" id="PS51257">
    <property type="entry name" value="PROKAR_LIPOPROTEIN"/>
    <property type="match status" value="1"/>
</dbReference>
<reference evidence="1 2" key="1">
    <citation type="journal article" date="2014" name="Genome Announc.">
        <title>Complete Genome Sequence of Spiroplasma apis B31T (ATCC 33834), a Bacterium Associated with May Disease of Honeybees (Apis mellifera).</title>
        <authorList>
            <person name="Ku C."/>
            <person name="Lo W.S."/>
            <person name="Chen L.L."/>
            <person name="Kuo C.H."/>
        </authorList>
    </citation>
    <scope>NUCLEOTIDE SEQUENCE [LARGE SCALE GENOMIC DNA]</scope>
    <source>
        <strain evidence="1">B31</strain>
    </source>
</reference>
<evidence type="ECO:0000313" key="1">
    <source>
        <dbReference type="EMBL" id="AHB36369.1"/>
    </source>
</evidence>
<protein>
    <recommendedName>
        <fullName evidence="3">Lipoprotein</fullName>
    </recommendedName>
</protein>
<organism evidence="1 2">
    <name type="scientific">Spiroplasma apis B31</name>
    <dbReference type="NCBI Taxonomy" id="1276258"/>
    <lineage>
        <taxon>Bacteria</taxon>
        <taxon>Bacillati</taxon>
        <taxon>Mycoplasmatota</taxon>
        <taxon>Mollicutes</taxon>
        <taxon>Entomoplasmatales</taxon>
        <taxon>Spiroplasmataceae</taxon>
        <taxon>Spiroplasma</taxon>
    </lineage>
</organism>
<gene>
    <name evidence="1" type="ORF">SAPIS_v1c05240</name>
</gene>
<keyword evidence="2" id="KW-1185">Reference proteome</keyword>
<dbReference type="EMBL" id="CP006682">
    <property type="protein sequence ID" value="AHB36369.1"/>
    <property type="molecule type" value="Genomic_DNA"/>
</dbReference>
<name>V5RII2_SPIAP</name>
<dbReference type="HOGENOM" id="CLU_1577534_0_0_14"/>
<accession>V5RII2</accession>
<dbReference type="NCBIfam" id="NF038029">
    <property type="entry name" value="LP_plasma"/>
    <property type="match status" value="1"/>
</dbReference>
<dbReference type="RefSeq" id="WP_023789386.1">
    <property type="nucleotide sequence ID" value="NC_022998.1"/>
</dbReference>
<proteinExistence type="predicted"/>
<dbReference type="Proteomes" id="UP000018550">
    <property type="component" value="Chromosome"/>
</dbReference>
<dbReference type="AlphaFoldDB" id="V5RII2"/>
<dbReference type="KEGG" id="sapi:SAPIS_v1c05240"/>
<dbReference type="PATRIC" id="fig|1276258.3.peg.530"/>
<sequence>MKKFLNIISSLSLITMAGTSVISCKSETKKYQKYFLPKQPKTREEIGQALDKLFLEESALNYELGEAWSNSERRNWLDFLYESEDFQNIQIKEGFIRAYCSYKLFQLNIESFESKTEKNVWTTPRYNKSVFDDWYVIQQNKPDSGITNKTKDYLKAIKVWTYTDASTEN</sequence>